<gene>
    <name evidence="2" type="ORF">CC1G_11309</name>
</gene>
<keyword evidence="3" id="KW-1185">Reference proteome</keyword>
<proteinExistence type="predicted"/>
<comment type="caution">
    <text evidence="2">The sequence shown here is derived from an EMBL/GenBank/DDBJ whole genome shotgun (WGS) entry which is preliminary data.</text>
</comment>
<dbReference type="EMBL" id="AACS02000001">
    <property type="protein sequence ID" value="EAU93114.2"/>
    <property type="molecule type" value="Genomic_DNA"/>
</dbReference>
<feature type="signal peptide" evidence="1">
    <location>
        <begin position="1"/>
        <end position="20"/>
    </location>
</feature>
<dbReference type="HOGENOM" id="CLU_090701_0_0_1"/>
<evidence type="ECO:0000256" key="1">
    <source>
        <dbReference type="SAM" id="SignalP"/>
    </source>
</evidence>
<dbReference type="RefSeq" id="XP_001828719.2">
    <property type="nucleotide sequence ID" value="XM_001828667.2"/>
</dbReference>
<accession>A8N1H0</accession>
<organism evidence="2 3">
    <name type="scientific">Coprinopsis cinerea (strain Okayama-7 / 130 / ATCC MYA-4618 / FGSC 9003)</name>
    <name type="common">Inky cap fungus</name>
    <name type="synonym">Hormographiella aspergillata</name>
    <dbReference type="NCBI Taxonomy" id="240176"/>
    <lineage>
        <taxon>Eukaryota</taxon>
        <taxon>Fungi</taxon>
        <taxon>Dikarya</taxon>
        <taxon>Basidiomycota</taxon>
        <taxon>Agaricomycotina</taxon>
        <taxon>Agaricomycetes</taxon>
        <taxon>Agaricomycetidae</taxon>
        <taxon>Agaricales</taxon>
        <taxon>Agaricineae</taxon>
        <taxon>Psathyrellaceae</taxon>
        <taxon>Coprinopsis</taxon>
    </lineage>
</organism>
<dbReference type="InParanoid" id="A8N1H0"/>
<dbReference type="GeneID" id="6005144"/>
<dbReference type="Proteomes" id="UP000001861">
    <property type="component" value="Unassembled WGS sequence"/>
</dbReference>
<name>A8N1H0_COPC7</name>
<dbReference type="AlphaFoldDB" id="A8N1H0"/>
<keyword evidence="1" id="KW-0732">Signal</keyword>
<dbReference type="eggNOG" id="ENOG502SPYR">
    <property type="taxonomic scope" value="Eukaryota"/>
</dbReference>
<dbReference type="OrthoDB" id="2497682at2759"/>
<feature type="chain" id="PRO_5002726125" evidence="1">
    <location>
        <begin position="21"/>
        <end position="273"/>
    </location>
</feature>
<reference evidence="2 3" key="1">
    <citation type="journal article" date="2010" name="Proc. Natl. Acad. Sci. U.S.A.">
        <title>Insights into evolution of multicellular fungi from the assembled chromosomes of the mushroom Coprinopsis cinerea (Coprinus cinereus).</title>
        <authorList>
            <person name="Stajich J.E."/>
            <person name="Wilke S.K."/>
            <person name="Ahren D."/>
            <person name="Au C.H."/>
            <person name="Birren B.W."/>
            <person name="Borodovsky M."/>
            <person name="Burns C."/>
            <person name="Canback B."/>
            <person name="Casselton L.A."/>
            <person name="Cheng C.K."/>
            <person name="Deng J."/>
            <person name="Dietrich F.S."/>
            <person name="Fargo D.C."/>
            <person name="Farman M.L."/>
            <person name="Gathman A.C."/>
            <person name="Goldberg J."/>
            <person name="Guigo R."/>
            <person name="Hoegger P.J."/>
            <person name="Hooker J.B."/>
            <person name="Huggins A."/>
            <person name="James T.Y."/>
            <person name="Kamada T."/>
            <person name="Kilaru S."/>
            <person name="Kodira C."/>
            <person name="Kues U."/>
            <person name="Kupfer D."/>
            <person name="Kwan H.S."/>
            <person name="Lomsadze A."/>
            <person name="Li W."/>
            <person name="Lilly W.W."/>
            <person name="Ma L.J."/>
            <person name="Mackey A.J."/>
            <person name="Manning G."/>
            <person name="Martin F."/>
            <person name="Muraguchi H."/>
            <person name="Natvig D.O."/>
            <person name="Palmerini H."/>
            <person name="Ramesh M.A."/>
            <person name="Rehmeyer C.J."/>
            <person name="Roe B.A."/>
            <person name="Shenoy N."/>
            <person name="Stanke M."/>
            <person name="Ter-Hovhannisyan V."/>
            <person name="Tunlid A."/>
            <person name="Velagapudi R."/>
            <person name="Vision T.J."/>
            <person name="Zeng Q."/>
            <person name="Zolan M.E."/>
            <person name="Pukkila P.J."/>
        </authorList>
    </citation>
    <scope>NUCLEOTIDE SEQUENCE [LARGE SCALE GENOMIC DNA]</scope>
    <source>
        <strain evidence="3">Okayama-7 / 130 / ATCC MYA-4618 / FGSC 9003</strain>
    </source>
</reference>
<dbReference type="VEuPathDB" id="FungiDB:CC1G_11309"/>
<evidence type="ECO:0000313" key="3">
    <source>
        <dbReference type="Proteomes" id="UP000001861"/>
    </source>
</evidence>
<evidence type="ECO:0000313" key="2">
    <source>
        <dbReference type="EMBL" id="EAU93114.2"/>
    </source>
</evidence>
<protein>
    <submittedName>
        <fullName evidence="2">Uncharacterized protein</fullName>
    </submittedName>
</protein>
<sequence>MLVLLPVVLLALVYPLATLATPVPLPMPLALMAPDFSSRFMSPNQALNSMNLTSSVSDLGENANSSHHFRDTPSHQRRSVYNMEERSLNALSDLHGYYSKARDHSNNLKSYAAQSAYLQEADFAFQQGAVAELTAFDSSLLGIKTILDQLGAEKGLLNYDRTNDLETLLKNVVNFNKETLNAVDALVYNLPILGPVLGPSKPQALLFCPVSILTARDYPVVYELKCLLDDVLNAVENLTDALINGLQPLLQALIGQASTTACRSGVELLGLCI</sequence>
<dbReference type="OMA" id="MVHHSEN"/>
<dbReference type="KEGG" id="cci:CC1G_11309"/>